<dbReference type="EMBL" id="VSRR010000476">
    <property type="protein sequence ID" value="MPC16080.1"/>
    <property type="molecule type" value="Genomic_DNA"/>
</dbReference>
<organism evidence="2 3">
    <name type="scientific">Portunus trituberculatus</name>
    <name type="common">Swimming crab</name>
    <name type="synonym">Neptunus trituberculatus</name>
    <dbReference type="NCBI Taxonomy" id="210409"/>
    <lineage>
        <taxon>Eukaryota</taxon>
        <taxon>Metazoa</taxon>
        <taxon>Ecdysozoa</taxon>
        <taxon>Arthropoda</taxon>
        <taxon>Crustacea</taxon>
        <taxon>Multicrustacea</taxon>
        <taxon>Malacostraca</taxon>
        <taxon>Eumalacostraca</taxon>
        <taxon>Eucarida</taxon>
        <taxon>Decapoda</taxon>
        <taxon>Pleocyemata</taxon>
        <taxon>Brachyura</taxon>
        <taxon>Eubrachyura</taxon>
        <taxon>Portunoidea</taxon>
        <taxon>Portunidae</taxon>
        <taxon>Portuninae</taxon>
        <taxon>Portunus</taxon>
    </lineage>
</organism>
<gene>
    <name evidence="2" type="ORF">E2C01_008893</name>
</gene>
<sequence>MPGLATHGAPGQHRPMLSPPGPHFHLIKTSTKTSSLDIISSANDKHVLLTAQRPTTYKQRDRNSARRRLQSNPLHSLDFPATVLATVIDSDEILSTMLSEAGFSIMPIATTIRVPFSISIWSESRCIAFDHRAPLVVEAPRHVSRIPAYLSSPESQECSHVGGLAWEANVNIPLAEAAAVDQFVLSLLGYRASSEVRTRSLCVPRLVLLQNINTKSRKRKSSL</sequence>
<dbReference type="Proteomes" id="UP000324222">
    <property type="component" value="Unassembled WGS sequence"/>
</dbReference>
<feature type="region of interest" description="Disordered" evidence="1">
    <location>
        <begin position="1"/>
        <end position="23"/>
    </location>
</feature>
<evidence type="ECO:0000313" key="3">
    <source>
        <dbReference type="Proteomes" id="UP000324222"/>
    </source>
</evidence>
<evidence type="ECO:0000313" key="2">
    <source>
        <dbReference type="EMBL" id="MPC16080.1"/>
    </source>
</evidence>
<reference evidence="2 3" key="1">
    <citation type="submission" date="2019-05" db="EMBL/GenBank/DDBJ databases">
        <title>Another draft genome of Portunus trituberculatus and its Hox gene families provides insights of decapod evolution.</title>
        <authorList>
            <person name="Jeong J.-H."/>
            <person name="Song I."/>
            <person name="Kim S."/>
            <person name="Choi T."/>
            <person name="Kim D."/>
            <person name="Ryu S."/>
            <person name="Kim W."/>
        </authorList>
    </citation>
    <scope>NUCLEOTIDE SEQUENCE [LARGE SCALE GENOMIC DNA]</scope>
    <source>
        <tissue evidence="2">Muscle</tissue>
    </source>
</reference>
<evidence type="ECO:0000256" key="1">
    <source>
        <dbReference type="SAM" id="MobiDB-lite"/>
    </source>
</evidence>
<proteinExistence type="predicted"/>
<dbReference type="AlphaFoldDB" id="A0A5B7D377"/>
<comment type="caution">
    <text evidence="2">The sequence shown here is derived from an EMBL/GenBank/DDBJ whole genome shotgun (WGS) entry which is preliminary data.</text>
</comment>
<accession>A0A5B7D377</accession>
<keyword evidence="3" id="KW-1185">Reference proteome</keyword>
<name>A0A5B7D377_PORTR</name>
<protein>
    <submittedName>
        <fullName evidence="2">Uncharacterized protein</fullName>
    </submittedName>
</protein>